<keyword evidence="3" id="KW-0808">Transferase</keyword>
<dbReference type="PANTHER" id="PTHR32044">
    <property type="entry name" value="GLUCOMANNAN 4-BETA-MANNOSYLTRANSFERASE 9"/>
    <property type="match status" value="1"/>
</dbReference>
<sequence>FFFYCIVLPATVLVPEVQVPKWAAIYIPSIITILNGVATPRSLHLLIFWILFENVMSLHRSKATLIGLLEGGRVNEWIVTKKLGDALKSKSNPIAFKRTSRFRRLHLLEITTGGYLMLCGCYDVVSGNNRYFIYLFAQAAAFFIVGSGHVGTFIP</sequence>
<feature type="transmembrane region" description="Helical" evidence="8">
    <location>
        <begin position="107"/>
        <end position="125"/>
    </location>
</feature>
<evidence type="ECO:0000256" key="8">
    <source>
        <dbReference type="SAM" id="Phobius"/>
    </source>
</evidence>
<evidence type="ECO:0000256" key="1">
    <source>
        <dbReference type="ARBA" id="ARBA00004394"/>
    </source>
</evidence>
<comment type="caution">
    <text evidence="9">The sequence shown here is derived from an EMBL/GenBank/DDBJ whole genome shotgun (WGS) entry which is preliminary data.</text>
</comment>
<dbReference type="Proteomes" id="UP000015453">
    <property type="component" value="Unassembled WGS sequence"/>
</dbReference>
<keyword evidence="7 8" id="KW-0472">Membrane</keyword>
<dbReference type="AlphaFoldDB" id="S8CDT8"/>
<accession>S8CDT8</accession>
<keyword evidence="2" id="KW-0328">Glycosyltransferase</keyword>
<organism evidence="9 10">
    <name type="scientific">Genlisea aurea</name>
    <dbReference type="NCBI Taxonomy" id="192259"/>
    <lineage>
        <taxon>Eukaryota</taxon>
        <taxon>Viridiplantae</taxon>
        <taxon>Streptophyta</taxon>
        <taxon>Embryophyta</taxon>
        <taxon>Tracheophyta</taxon>
        <taxon>Spermatophyta</taxon>
        <taxon>Magnoliopsida</taxon>
        <taxon>eudicotyledons</taxon>
        <taxon>Gunneridae</taxon>
        <taxon>Pentapetalae</taxon>
        <taxon>asterids</taxon>
        <taxon>lamiids</taxon>
        <taxon>Lamiales</taxon>
        <taxon>Lentibulariaceae</taxon>
        <taxon>Genlisea</taxon>
    </lineage>
</organism>
<evidence type="ECO:0000256" key="4">
    <source>
        <dbReference type="ARBA" id="ARBA00022692"/>
    </source>
</evidence>
<feature type="non-terminal residue" evidence="9">
    <location>
        <position position="1"/>
    </location>
</feature>
<dbReference type="GO" id="GO:0051753">
    <property type="term" value="F:mannan synthase activity"/>
    <property type="evidence" value="ECO:0007669"/>
    <property type="project" value="TreeGrafter"/>
</dbReference>
<keyword evidence="10" id="KW-1185">Reference proteome</keyword>
<feature type="transmembrane region" description="Helical" evidence="8">
    <location>
        <begin position="25"/>
        <end position="52"/>
    </location>
</feature>
<evidence type="ECO:0000256" key="2">
    <source>
        <dbReference type="ARBA" id="ARBA00022676"/>
    </source>
</evidence>
<dbReference type="OrthoDB" id="908093at2759"/>
<comment type="subcellular location">
    <subcellularLocation>
        <location evidence="1">Golgi apparatus membrane</location>
    </subcellularLocation>
</comment>
<evidence type="ECO:0000313" key="10">
    <source>
        <dbReference type="Proteomes" id="UP000015453"/>
    </source>
</evidence>
<name>S8CDT8_9LAMI</name>
<evidence type="ECO:0000256" key="5">
    <source>
        <dbReference type="ARBA" id="ARBA00022989"/>
    </source>
</evidence>
<evidence type="ECO:0000313" key="9">
    <source>
        <dbReference type="EMBL" id="EPS65139.1"/>
    </source>
</evidence>
<feature type="transmembrane region" description="Helical" evidence="8">
    <location>
        <begin position="131"/>
        <end position="154"/>
    </location>
</feature>
<reference evidence="9 10" key="1">
    <citation type="journal article" date="2013" name="BMC Genomics">
        <title>The miniature genome of a carnivorous plant Genlisea aurea contains a low number of genes and short non-coding sequences.</title>
        <authorList>
            <person name="Leushkin E.V."/>
            <person name="Sutormin R.A."/>
            <person name="Nabieva E.R."/>
            <person name="Penin A.A."/>
            <person name="Kondrashov A.S."/>
            <person name="Logacheva M.D."/>
        </authorList>
    </citation>
    <scope>NUCLEOTIDE SEQUENCE [LARGE SCALE GENOMIC DNA]</scope>
</reference>
<keyword evidence="4 8" id="KW-0812">Transmembrane</keyword>
<evidence type="ECO:0000256" key="6">
    <source>
        <dbReference type="ARBA" id="ARBA00023034"/>
    </source>
</evidence>
<keyword evidence="5 8" id="KW-1133">Transmembrane helix</keyword>
<evidence type="ECO:0000256" key="7">
    <source>
        <dbReference type="ARBA" id="ARBA00023136"/>
    </source>
</evidence>
<proteinExistence type="predicted"/>
<protein>
    <submittedName>
        <fullName evidence="9">Uncharacterized protein</fullName>
    </submittedName>
</protein>
<dbReference type="EMBL" id="AUSU01004409">
    <property type="protein sequence ID" value="EPS65139.1"/>
    <property type="molecule type" value="Genomic_DNA"/>
</dbReference>
<keyword evidence="6" id="KW-0333">Golgi apparatus</keyword>
<dbReference type="PANTHER" id="PTHR32044:SF77">
    <property type="entry name" value="GLUCOMANNAN 4-BETA-MANNOSYLTRANSFERASE 9"/>
    <property type="match status" value="1"/>
</dbReference>
<dbReference type="GO" id="GO:0000139">
    <property type="term" value="C:Golgi membrane"/>
    <property type="evidence" value="ECO:0007669"/>
    <property type="project" value="UniProtKB-SubCell"/>
</dbReference>
<gene>
    <name evidence="9" type="ORF">M569_09640</name>
</gene>
<evidence type="ECO:0000256" key="3">
    <source>
        <dbReference type="ARBA" id="ARBA00022679"/>
    </source>
</evidence>